<organism evidence="3 4">
    <name type="scientific">Mycobacterium kyorinense</name>
    <dbReference type="NCBI Taxonomy" id="487514"/>
    <lineage>
        <taxon>Bacteria</taxon>
        <taxon>Bacillati</taxon>
        <taxon>Actinomycetota</taxon>
        <taxon>Actinomycetes</taxon>
        <taxon>Mycobacteriales</taxon>
        <taxon>Mycobacteriaceae</taxon>
        <taxon>Mycobacterium</taxon>
    </lineage>
</organism>
<reference evidence="3 4" key="1">
    <citation type="submission" date="2016-01" db="EMBL/GenBank/DDBJ databases">
        <title>The new phylogeny of the genus Mycobacterium.</title>
        <authorList>
            <person name="Tarcisio F."/>
            <person name="Conor M."/>
            <person name="Antonella G."/>
            <person name="Elisabetta G."/>
            <person name="Giulia F.S."/>
            <person name="Sara T."/>
            <person name="Anna F."/>
            <person name="Clotilde B."/>
            <person name="Roberto B."/>
            <person name="Veronica D.S."/>
            <person name="Fabio R."/>
            <person name="Monica P."/>
            <person name="Olivier J."/>
            <person name="Enrico T."/>
            <person name="Nicola S."/>
        </authorList>
    </citation>
    <scope>NUCLEOTIDE SEQUENCE [LARGE SCALE GENOMIC DNA]</scope>
    <source>
        <strain evidence="3 4">DSM 45166</strain>
    </source>
</reference>
<evidence type="ECO:0000259" key="2">
    <source>
        <dbReference type="PROSITE" id="PS51819"/>
    </source>
</evidence>
<keyword evidence="4" id="KW-1185">Reference proteome</keyword>
<dbReference type="PROSITE" id="PS51819">
    <property type="entry name" value="VOC"/>
    <property type="match status" value="1"/>
</dbReference>
<proteinExistence type="predicted"/>
<dbReference type="EMBL" id="LQPE01000018">
    <property type="protein sequence ID" value="ORW10179.1"/>
    <property type="molecule type" value="Genomic_DNA"/>
</dbReference>
<comment type="caution">
    <text evidence="3">The sequence shown here is derived from an EMBL/GenBank/DDBJ whole genome shotgun (WGS) entry which is preliminary data.</text>
</comment>
<feature type="region of interest" description="Disordered" evidence="1">
    <location>
        <begin position="1"/>
        <end position="27"/>
    </location>
</feature>
<protein>
    <submittedName>
        <fullName evidence="3">2,3-dihydroxybiphenyl 1,2-dioxygenase</fullName>
    </submittedName>
</protein>
<dbReference type="Gene3D" id="3.10.180.10">
    <property type="entry name" value="2,3-Dihydroxybiphenyl 1,2-Dioxygenase, domain 1"/>
    <property type="match status" value="2"/>
</dbReference>
<dbReference type="GO" id="GO:0051213">
    <property type="term" value="F:dioxygenase activity"/>
    <property type="evidence" value="ECO:0007669"/>
    <property type="project" value="UniProtKB-KW"/>
</dbReference>
<dbReference type="SUPFAM" id="SSF54593">
    <property type="entry name" value="Glyoxalase/Bleomycin resistance protein/Dihydroxybiphenyl dioxygenase"/>
    <property type="match status" value="1"/>
</dbReference>
<sequence>MSDTVDGHHGLHSEHGPRRGEHPGRSRSPMIKVQDLAWLEFQKPDLVRAEAFAQTFGFTTLLRTDDELHLRGTDAGGPCVLIRRCPRSRFAGMAFRAADEADVRQLAKATGAPTRALPETLGGLAVDLVDPSGIPVKVVADIHEVEALPAQTAHTFNFGHELRRANRTQRPLREPARVQRLGHLVLQTTKYREALNWYLDHLGMIVSDFLYFPGQRDRGPTMSFIRCDRGQTPTDHHTLAIALGLSNRYVHSAYQVCDLDALAAGGEYLKDCGYQRSWGIGRHIQGSQIFDYWRDPDDFLVEHFTDGDMFDSTLEPGWAPFTASGLAQWGPPVSKDFLGINPKAVPHEALSMIHGLRDDNEFDLKRFIGLMKVANS</sequence>
<dbReference type="Proteomes" id="UP000193487">
    <property type="component" value="Unassembled WGS sequence"/>
</dbReference>
<dbReference type="InterPro" id="IPR037523">
    <property type="entry name" value="VOC_core"/>
</dbReference>
<feature type="compositionally biased region" description="Basic and acidic residues" evidence="1">
    <location>
        <begin position="1"/>
        <end position="24"/>
    </location>
</feature>
<keyword evidence="3" id="KW-0560">Oxidoreductase</keyword>
<dbReference type="OrthoDB" id="3827654at2"/>
<name>A0A1X1YGG4_9MYCO</name>
<evidence type="ECO:0000313" key="4">
    <source>
        <dbReference type="Proteomes" id="UP000193487"/>
    </source>
</evidence>
<dbReference type="Pfam" id="PF00903">
    <property type="entry name" value="Glyoxalase"/>
    <property type="match status" value="1"/>
</dbReference>
<evidence type="ECO:0000313" key="3">
    <source>
        <dbReference type="EMBL" id="ORW10179.1"/>
    </source>
</evidence>
<dbReference type="RefSeq" id="WP_045385641.1">
    <property type="nucleotide sequence ID" value="NZ_BBKA01000199.1"/>
</dbReference>
<evidence type="ECO:0000256" key="1">
    <source>
        <dbReference type="SAM" id="MobiDB-lite"/>
    </source>
</evidence>
<dbReference type="InterPro" id="IPR029068">
    <property type="entry name" value="Glyas_Bleomycin-R_OHBP_Dase"/>
</dbReference>
<dbReference type="AlphaFoldDB" id="A0A1X1YGG4"/>
<dbReference type="InterPro" id="IPR004360">
    <property type="entry name" value="Glyas_Fos-R_dOase_dom"/>
</dbReference>
<gene>
    <name evidence="3" type="ORF">AWC14_20960</name>
</gene>
<feature type="domain" description="VOC" evidence="2">
    <location>
        <begin position="180"/>
        <end position="306"/>
    </location>
</feature>
<accession>A0A1X1YGG4</accession>
<keyword evidence="3" id="KW-0223">Dioxygenase</keyword>